<protein>
    <recommendedName>
        <fullName evidence="4">C2 domain-containing protein</fullName>
    </recommendedName>
</protein>
<dbReference type="CDD" id="cd00030">
    <property type="entry name" value="C2"/>
    <property type="match status" value="10"/>
</dbReference>
<feature type="compositionally biased region" description="Acidic residues" evidence="3">
    <location>
        <begin position="655"/>
        <end position="664"/>
    </location>
</feature>
<dbReference type="Pfam" id="PF00168">
    <property type="entry name" value="C2"/>
    <property type="match status" value="11"/>
</dbReference>
<evidence type="ECO:0000259" key="4">
    <source>
        <dbReference type="PROSITE" id="PS50004"/>
    </source>
</evidence>
<organism evidence="5">
    <name type="scientific">Pelagomonas calceolata</name>
    <dbReference type="NCBI Taxonomy" id="35677"/>
    <lineage>
        <taxon>Eukaryota</taxon>
        <taxon>Sar</taxon>
        <taxon>Stramenopiles</taxon>
        <taxon>Ochrophyta</taxon>
        <taxon>Pelagophyceae</taxon>
        <taxon>Pelagomonadales</taxon>
        <taxon>Pelagomonadaceae</taxon>
        <taxon>Pelagomonas</taxon>
    </lineage>
</organism>
<feature type="domain" description="C2" evidence="4">
    <location>
        <begin position="200"/>
        <end position="319"/>
    </location>
</feature>
<dbReference type="OrthoDB" id="270970at2759"/>
<feature type="domain" description="C2" evidence="4">
    <location>
        <begin position="1436"/>
        <end position="1562"/>
    </location>
</feature>
<accession>A0A7S4E9X5</accession>
<feature type="domain" description="C2" evidence="4">
    <location>
        <begin position="1111"/>
        <end position="1257"/>
    </location>
</feature>
<evidence type="ECO:0000313" key="7">
    <source>
        <dbReference type="Proteomes" id="UP000789595"/>
    </source>
</evidence>
<evidence type="ECO:0000313" key="5">
    <source>
        <dbReference type="EMBL" id="CAE0699445.1"/>
    </source>
</evidence>
<feature type="region of interest" description="Disordered" evidence="3">
    <location>
        <begin position="649"/>
        <end position="670"/>
    </location>
</feature>
<dbReference type="SMART" id="SM00239">
    <property type="entry name" value="C2"/>
    <property type="match status" value="11"/>
</dbReference>
<feature type="domain" description="C2" evidence="4">
    <location>
        <begin position="1739"/>
        <end position="1862"/>
    </location>
</feature>
<keyword evidence="2" id="KW-0106">Calcium</keyword>
<evidence type="ECO:0000256" key="2">
    <source>
        <dbReference type="ARBA" id="ARBA00022837"/>
    </source>
</evidence>
<dbReference type="PROSITE" id="PS50004">
    <property type="entry name" value="C2"/>
    <property type="match status" value="10"/>
</dbReference>
<evidence type="ECO:0000256" key="1">
    <source>
        <dbReference type="ARBA" id="ARBA00022723"/>
    </source>
</evidence>
<dbReference type="InterPro" id="IPR035892">
    <property type="entry name" value="C2_domain_sf"/>
</dbReference>
<feature type="domain" description="C2" evidence="4">
    <location>
        <begin position="1281"/>
        <end position="1406"/>
    </location>
</feature>
<dbReference type="EMBL" id="CAKKNE010000006">
    <property type="protein sequence ID" value="CAH0379883.1"/>
    <property type="molecule type" value="Genomic_DNA"/>
</dbReference>
<dbReference type="GO" id="GO:0046872">
    <property type="term" value="F:metal ion binding"/>
    <property type="evidence" value="ECO:0007669"/>
    <property type="project" value="UniProtKB-KW"/>
</dbReference>
<evidence type="ECO:0000313" key="6">
    <source>
        <dbReference type="EMBL" id="CAH0379883.1"/>
    </source>
</evidence>
<reference evidence="6" key="2">
    <citation type="submission" date="2021-11" db="EMBL/GenBank/DDBJ databases">
        <authorList>
            <consortium name="Genoscope - CEA"/>
            <person name="William W."/>
        </authorList>
    </citation>
    <scope>NUCLEOTIDE SEQUENCE</scope>
</reference>
<dbReference type="PANTHER" id="PTHR45911">
    <property type="entry name" value="C2 DOMAIN-CONTAINING PROTEIN"/>
    <property type="match status" value="1"/>
</dbReference>
<dbReference type="SUPFAM" id="SSF49562">
    <property type="entry name" value="C2 domain (Calcium/lipid-binding domain, CaLB)"/>
    <property type="match status" value="11"/>
</dbReference>
<dbReference type="EMBL" id="HBIW01017258">
    <property type="protein sequence ID" value="CAE0699445.1"/>
    <property type="molecule type" value="Transcribed_RNA"/>
</dbReference>
<evidence type="ECO:0000256" key="3">
    <source>
        <dbReference type="SAM" id="MobiDB-lite"/>
    </source>
</evidence>
<feature type="domain" description="C2" evidence="4">
    <location>
        <begin position="1"/>
        <end position="128"/>
    </location>
</feature>
<feature type="domain" description="C2" evidence="4">
    <location>
        <begin position="500"/>
        <end position="611"/>
    </location>
</feature>
<feature type="region of interest" description="Disordered" evidence="3">
    <location>
        <begin position="192"/>
        <end position="211"/>
    </location>
</feature>
<feature type="domain" description="C2" evidence="4">
    <location>
        <begin position="824"/>
        <end position="947"/>
    </location>
</feature>
<feature type="region of interest" description="Disordered" evidence="3">
    <location>
        <begin position="2079"/>
        <end position="2113"/>
    </location>
</feature>
<dbReference type="Gene3D" id="2.60.40.150">
    <property type="entry name" value="C2 domain"/>
    <property type="match status" value="11"/>
</dbReference>
<gene>
    <name evidence="5" type="ORF">PCAL00307_LOCUS14881</name>
    <name evidence="6" type="ORF">PECAL_6P15200</name>
</gene>
<feature type="domain" description="C2" evidence="4">
    <location>
        <begin position="1592"/>
        <end position="1711"/>
    </location>
</feature>
<feature type="region of interest" description="Disordered" evidence="3">
    <location>
        <begin position="2384"/>
        <end position="2416"/>
    </location>
</feature>
<dbReference type="Proteomes" id="UP000789595">
    <property type="component" value="Unassembled WGS sequence"/>
</dbReference>
<keyword evidence="7" id="KW-1185">Reference proteome</keyword>
<name>A0A7S4E9X5_9STRA</name>
<proteinExistence type="predicted"/>
<reference evidence="5" key="1">
    <citation type="submission" date="2021-01" db="EMBL/GenBank/DDBJ databases">
        <authorList>
            <person name="Corre E."/>
            <person name="Pelletier E."/>
            <person name="Niang G."/>
            <person name="Scheremetjew M."/>
            <person name="Finn R."/>
            <person name="Kale V."/>
            <person name="Holt S."/>
            <person name="Cochrane G."/>
            <person name="Meng A."/>
            <person name="Brown T."/>
            <person name="Cohen L."/>
        </authorList>
    </citation>
    <scope>NUCLEOTIDE SEQUENCE</scope>
    <source>
        <strain evidence="5">CCMP1756</strain>
    </source>
</reference>
<sequence length="2476" mass="280939">MPKRPNLHALQVTVICGEDLLAVDSNGKSDPFCELQLLDEFDQPVFGKKRTRTKSKTLNPTWDQTITLKLPKDPKAPRTPLVVGHKVRVQVKDRDKGGVFSSGVVTNLGQCTLSLALLKPGVAQEQWYKLERVGEMQRVSGRIRVKWFREQDPESPTKSQSTTTIVEALPEVEVAGPVEATETEEQRAEREAELSELGVPPGTELRVRDPAPFLPPNELTVVLMKASSLKIMDRKLFGAGSSDPYVRLACEGDLAKSTTKQKDLEPTWEEVFTFAAFDERASLSLQMYDHDDIGSDDFMGSVDVPLASLRDKKLVRRSLQLSNDAGEIDVFLCWRTSPHNVAKLPNEVHELVQGQEKYKSQALNELIVCPIRATRLIGVDSHLGGGPKTSDPYVVCDVDGLRMKTSHKQKTCRPEWLEVLKLPVDGYSRASLSVEVWDHNLGKDVFLGKCTVDLAKYEDRKGRRRWRTLTDERGMLDKDRGRIELHVVWRHNTTLKIEIPRELEDDTLAAVDESLVPPTELQVFVARGRLQKECDPYLRVECEAHRQETLSRSKTTKPVWKDTLVLGPVEGDDDNVVLSLYDKKPSRDKLIGTIEVPLCLLRNKCPVRRWLPVNGTLSPQEIARCLSIDTRTRGNEDREALALSKRGDCYYSSDESSDDDVSEDPAERLDRAKRKVRESLKALDKAELLPEHTAEDEVRKIEAITEAEALHDDSLAEERAAQALYDDDETLTQQCSAEEQEQVRAHSREHRITIAEAGEALGVFTSKIFARWVQELIEARPPPPDPNAPIAHEASPFEYSDWTAPQNHLGSVDIWFAWRHNPQHFYKVPRSLEEDFYPDRIANEATVCVIRAKKLLSVQKDKDAADAMVSLSLRGKEKHTRVVQKTLFPLWGQAFYLPALDSSSVIECTVHDVDDPGPYQTLEFMGRTSVELKPFLNIQGRGKRLWYSLKDKKNKQDRGILELYVAYRHNVDLAIIPVPEEAAVDSYKQRDANELVIVLVRARHLGKRGTPPDQGPLSRVRITSGSWASSVSTEKRGISPLWLETFRIECEDFEEVIRFEVLENDDVLGHTTLEVKTLAGRKPIRKWFKLDGLGDLDLCLHWHHSTAVKIPPLALETQPSADRRLPLNSLVVTVLRCRGLRRQDLEKRGPVGRGRVRKSRIEDEAPVEVRPANPRVRMEIGNLPHQSTDTYTEAGRSVTNTFNPNYMETFRFDDVYDGGLVCRIYVEHTSNKKPEMMGKCAVPVKALSHRRALRRWLTLEDKKGRADPSLGRIELCLRWCHNPELEVELTEEGARDPHMSKAPNELFVVLIRARNLKPQSRKHDQSKQADPFVVLSCAGKETRSTTKKATLNPRWVERYTWDADDASDVLDIEVRDACAYTGADFLGRVGVEMDQLRKRHALRKFLVLKNEEDYRDDERGEIELLLHWRHNPHFTPKKFPEESDSYDRPGKPNCLVVVLVRAKKLKRLEKYAETPGTTDPTCLLTLDGEKKRSRTVENQLNPHWNQSFKFNDIEDLKLDRDTQHHLHVDIFDTDADGETTSIASCKVPCFKFRDRKPHRAWHWLHRGNDGAQSSGKVELVCRWVHDASLILPVDLNNVYEDEGSEVQQPNEITVHVVRCRQLIRTSRTLASKDTSNPFVRVSTTFESKRTKTARRTVAPVYQKRFSFEGRQGDHDLLVEVFDSSTEEPLFMGRARLALKELRERKPIRKWLTLTDEYGRKDKRRGQVDIVCWHFYRGRYVVSIPNSVEDDPAVEGPCNQICVCLVRCWNLPVRQHKSKDAVRAADPFVVLRCGEQERATQVEEGTVHPLYQEVYKFLAPEETEVRVDVWDYDGLRANAWVGSCTLKTCDIARDKDEAYRVWLPLRDEFGQIKTGLVELYARWHTSLKLWSPATDVIEVAEGVTEERVYRPGKPTGICPEQLVCIVRCVNGLQNLRPGTAVWCRVKVRQQKFQTTPRRVTDHDSVYIQERCHFYVDGVEGPGHWDGPAIKVELYAASNASSSPDWCTVLAAYDVPIHQTYMKNEATVVRVSEDFSVELFLRWRHLRDARTYEGAQRMKREEKKPKTGLGLAKFLENAQQYGESDEESTVASSSESSHLRGYVSEGHVSSSDEASYDDSDAVSVLVKVEACRGVPAPRFVELEASVSVSAVDANNQDDLFEGSYATEKAHASFESSHAVGAKFADIAFASEERMVVSSSSILRFSLSAQGSIQERRYVSKKPLRCLGFCRLWLKGSKPRSITKWLQINGGSLSSDEWTHDRGELKVTVTVEGPADSDELLVDEPWRQDIEESPPFGLESLRDLPPLQHKHLTPLVLPETYLHTGGLPGIRKKNARAYREALSKLPLLDATDEKSKRRLVEQHFMRVAGYAVASRILSKSLKANDLPPPGKRRFDGSGYFYPAGAPDPRRPRGAYPDTKASTLRYDSSVAWRDRLADAKEKIDHSKPVADPGAKLWRCGRTFSLLPGKRKPGEALPTVS</sequence>
<dbReference type="InterPro" id="IPR000008">
    <property type="entry name" value="C2_dom"/>
</dbReference>
<feature type="domain" description="C2" evidence="4">
    <location>
        <begin position="347"/>
        <end position="467"/>
    </location>
</feature>
<keyword evidence="1" id="KW-0479">Metal-binding</keyword>